<gene>
    <name evidence="2" type="ORF">AMATHDRAFT_10378</name>
</gene>
<feature type="region of interest" description="Disordered" evidence="1">
    <location>
        <begin position="422"/>
        <end position="441"/>
    </location>
</feature>
<dbReference type="EMBL" id="KZ302681">
    <property type="protein sequence ID" value="PFH44949.1"/>
    <property type="molecule type" value="Genomic_DNA"/>
</dbReference>
<reference evidence="2 3" key="1">
    <citation type="submission" date="2014-02" db="EMBL/GenBank/DDBJ databases">
        <title>Transposable element dynamics among asymbiotic and ectomycorrhizal Amanita fungi.</title>
        <authorList>
            <consortium name="DOE Joint Genome Institute"/>
            <person name="Hess J."/>
            <person name="Skrede I."/>
            <person name="Wolfe B."/>
            <person name="LaButti K."/>
            <person name="Ohm R.A."/>
            <person name="Grigoriev I.V."/>
            <person name="Pringle A."/>
        </authorList>
    </citation>
    <scope>NUCLEOTIDE SEQUENCE [LARGE SCALE GENOMIC DNA]</scope>
    <source>
        <strain evidence="2 3">SKay4041</strain>
    </source>
</reference>
<evidence type="ECO:0000256" key="1">
    <source>
        <dbReference type="SAM" id="MobiDB-lite"/>
    </source>
</evidence>
<dbReference type="AlphaFoldDB" id="A0A2A9N685"/>
<feature type="region of interest" description="Disordered" evidence="1">
    <location>
        <begin position="337"/>
        <end position="386"/>
    </location>
</feature>
<keyword evidence="3" id="KW-1185">Reference proteome</keyword>
<proteinExistence type="predicted"/>
<name>A0A2A9N685_9AGAR</name>
<feature type="compositionally biased region" description="Basic residues" evidence="1">
    <location>
        <begin position="375"/>
        <end position="386"/>
    </location>
</feature>
<evidence type="ECO:0000313" key="3">
    <source>
        <dbReference type="Proteomes" id="UP000242287"/>
    </source>
</evidence>
<feature type="compositionally biased region" description="Low complexity" evidence="1">
    <location>
        <begin position="358"/>
        <end position="374"/>
    </location>
</feature>
<organism evidence="2 3">
    <name type="scientific">Amanita thiersii Skay4041</name>
    <dbReference type="NCBI Taxonomy" id="703135"/>
    <lineage>
        <taxon>Eukaryota</taxon>
        <taxon>Fungi</taxon>
        <taxon>Dikarya</taxon>
        <taxon>Basidiomycota</taxon>
        <taxon>Agaricomycotina</taxon>
        <taxon>Agaricomycetes</taxon>
        <taxon>Agaricomycetidae</taxon>
        <taxon>Agaricales</taxon>
        <taxon>Pluteineae</taxon>
        <taxon>Amanitaceae</taxon>
        <taxon>Amanita</taxon>
    </lineage>
</organism>
<sequence length="512" mass="58349">MHTLHGNHNLFTTRGQAEEEQPMIFTDPHLLQCFMFIFEHINEATAILEACRVLSHNERICYLSIEQHRMFVWIIGGERALNHFGLHLSAEERNWFMHALNGNGNDSKQLDMDRIPVMDGTNYTTWEYPMRAYLKFKGCWLITVKGLPDIANQETPFWYVPQPANSKEEPEESWEGKLKRRELKDKYYNLDDAAKGAIKQRLTNAIIEEIKVYTTAKDIWKYLEKKYNKAGSAQVFGDVQKVYSFQIRGNQNPEAEISRLALLFACLKAQGAEMSSFYQAITLLNAGANKWPHLVSIYLSQNEMKDLDFNKIKVMFVANWHRTATLGQSTQKVNKILGVQQKKKDPNWKKGKGKDNNKNNPKTESSSSPDSKSSSGRKFHGGRCTKKKVSVATEEVAEEEPSHVLSFAASAMIPHYTSEISTIDSRPSASPQKYQGTPTNGVWETVPEAISLLHRMEPITAPDPEVVIDWDNVVSLGEESLETYTEAGEVEELTTLIDESMDYLFEEIIHDT</sequence>
<dbReference type="Proteomes" id="UP000242287">
    <property type="component" value="Unassembled WGS sequence"/>
</dbReference>
<feature type="compositionally biased region" description="Basic and acidic residues" evidence="1">
    <location>
        <begin position="342"/>
        <end position="357"/>
    </location>
</feature>
<protein>
    <submittedName>
        <fullName evidence="2">Uncharacterized protein</fullName>
    </submittedName>
</protein>
<evidence type="ECO:0000313" key="2">
    <source>
        <dbReference type="EMBL" id="PFH44949.1"/>
    </source>
</evidence>
<dbReference type="Pfam" id="PF14223">
    <property type="entry name" value="Retrotran_gag_2"/>
    <property type="match status" value="1"/>
</dbReference>
<accession>A0A2A9N685</accession>